<dbReference type="SUPFAM" id="SSF55874">
    <property type="entry name" value="ATPase domain of HSP90 chaperone/DNA topoisomerase II/histidine kinase"/>
    <property type="match status" value="1"/>
</dbReference>
<feature type="transmembrane region" description="Helical" evidence="1">
    <location>
        <begin position="203"/>
        <end position="221"/>
    </location>
</feature>
<keyword evidence="3" id="KW-0808">Transferase</keyword>
<dbReference type="GO" id="GO:0042802">
    <property type="term" value="F:identical protein binding"/>
    <property type="evidence" value="ECO:0007669"/>
    <property type="project" value="TreeGrafter"/>
</dbReference>
<organism evidence="3 4">
    <name type="scientific">Guopingia tenuis</name>
    <dbReference type="NCBI Taxonomy" id="2763656"/>
    <lineage>
        <taxon>Bacteria</taxon>
        <taxon>Bacillati</taxon>
        <taxon>Bacillota</taxon>
        <taxon>Clostridia</taxon>
        <taxon>Christensenellales</taxon>
        <taxon>Christensenellaceae</taxon>
        <taxon>Guopingia</taxon>
    </lineage>
</organism>
<keyword evidence="1" id="KW-0812">Transmembrane</keyword>
<keyword evidence="1" id="KW-0472">Membrane</keyword>
<dbReference type="GO" id="GO:0016301">
    <property type="term" value="F:kinase activity"/>
    <property type="evidence" value="ECO:0007669"/>
    <property type="project" value="UniProtKB-KW"/>
</dbReference>
<feature type="domain" description="Sensor histidine kinase NatK-like C-terminal" evidence="2">
    <location>
        <begin position="493"/>
        <end position="591"/>
    </location>
</feature>
<comment type="caution">
    <text evidence="3">The sequence shown here is derived from an EMBL/GenBank/DDBJ whole genome shotgun (WGS) entry which is preliminary data.</text>
</comment>
<name>A0A926DI36_9FIRM</name>
<protein>
    <submittedName>
        <fullName evidence="3">Sensor histidine kinase</fullName>
    </submittedName>
</protein>
<dbReference type="AlphaFoldDB" id="A0A926DI36"/>
<sequence length="605" mass="69188">MNRSKNTWPAVFLLVSVIVTVLLYYMLFLTKLYIPKDVIVMDQGWSLTSSQGTQQVSIGGRVEGADFDEFYTLERRLPSGRDYSSAALFFQSNHQDVVVSVDGSVIYTQVVSESNPAEIRNNYVYLPVNYQEKILTLSIHSDSPHYYDIVSPVYFGNYNQLHEISNNNSGFRYLFLGAFITAFLFFIVYAIRILRRPSEYNRYFFLGLFFLFSAGISAVYAPTIPQIVAPAYVSLVQSFVLFLAPLPLLIYLNIAASAKLRRWMVIPLALEILLLVFSLLVELLDIFPIAVVMNFFFVVLAVHFGFAFWHVISLKRAGREPLLPLAALCLLFLVTCFDVYAYIWIKPIEDFRLVKAFLPVCCSYIIFRSTARITREKYKGLFKEELNTYVADAVSKNYEMLEQRINEMHKISHDLKNHYSMLYHLYAGGRQEEALSYLQNLCNDYVRTLPFCNTGNVVVDSIINDKLSAAQALHADIQQMVKLPPSLPFSDRDLCSILVNVLDNALDALALQEHGTLELSIFYEDQQLFIMCKNSKVGETIERDGRFLTTKSSKMIHGYGISIIQSTVEKHEGTMHIEYDDTSFEIYISLPLDSPLPVPFSHKRH</sequence>
<dbReference type="PANTHER" id="PTHR40448:SF1">
    <property type="entry name" value="TWO-COMPONENT SENSOR HISTIDINE KINASE"/>
    <property type="match status" value="1"/>
</dbReference>
<evidence type="ECO:0000313" key="4">
    <source>
        <dbReference type="Proteomes" id="UP000617951"/>
    </source>
</evidence>
<keyword evidence="4" id="KW-1185">Reference proteome</keyword>
<feature type="transmembrane region" description="Helical" evidence="1">
    <location>
        <begin position="287"/>
        <end position="310"/>
    </location>
</feature>
<feature type="transmembrane region" description="Helical" evidence="1">
    <location>
        <begin position="263"/>
        <end position="281"/>
    </location>
</feature>
<dbReference type="InterPro" id="IPR032834">
    <property type="entry name" value="NatK-like_C"/>
</dbReference>
<dbReference type="Proteomes" id="UP000617951">
    <property type="component" value="Unassembled WGS sequence"/>
</dbReference>
<evidence type="ECO:0000313" key="3">
    <source>
        <dbReference type="EMBL" id="MBC8538179.1"/>
    </source>
</evidence>
<reference evidence="3" key="1">
    <citation type="submission" date="2020-08" db="EMBL/GenBank/DDBJ databases">
        <title>Genome public.</title>
        <authorList>
            <person name="Liu C."/>
            <person name="Sun Q."/>
        </authorList>
    </citation>
    <scope>NUCLEOTIDE SEQUENCE</scope>
    <source>
        <strain evidence="3">NSJ-63</strain>
    </source>
</reference>
<dbReference type="Pfam" id="PF14501">
    <property type="entry name" value="HATPase_c_5"/>
    <property type="match status" value="1"/>
</dbReference>
<dbReference type="Gene3D" id="3.30.565.10">
    <property type="entry name" value="Histidine kinase-like ATPase, C-terminal domain"/>
    <property type="match status" value="1"/>
</dbReference>
<evidence type="ECO:0000256" key="1">
    <source>
        <dbReference type="SAM" id="Phobius"/>
    </source>
</evidence>
<dbReference type="InterPro" id="IPR036890">
    <property type="entry name" value="HATPase_C_sf"/>
</dbReference>
<feature type="transmembrane region" description="Helical" evidence="1">
    <location>
        <begin position="322"/>
        <end position="345"/>
    </location>
</feature>
<dbReference type="RefSeq" id="WP_249279950.1">
    <property type="nucleotide sequence ID" value="NZ_JACRSS010000001.1"/>
</dbReference>
<proteinExistence type="predicted"/>
<accession>A0A926DI36</accession>
<feature type="transmembrane region" description="Helical" evidence="1">
    <location>
        <begin position="171"/>
        <end position="191"/>
    </location>
</feature>
<keyword evidence="1" id="KW-1133">Transmembrane helix</keyword>
<evidence type="ECO:0000259" key="2">
    <source>
        <dbReference type="Pfam" id="PF14501"/>
    </source>
</evidence>
<dbReference type="EMBL" id="JACRSS010000001">
    <property type="protein sequence ID" value="MBC8538179.1"/>
    <property type="molecule type" value="Genomic_DNA"/>
</dbReference>
<feature type="transmembrane region" description="Helical" evidence="1">
    <location>
        <begin position="227"/>
        <end position="251"/>
    </location>
</feature>
<dbReference type="PANTHER" id="PTHR40448">
    <property type="entry name" value="TWO-COMPONENT SENSOR HISTIDINE KINASE"/>
    <property type="match status" value="1"/>
</dbReference>
<feature type="transmembrane region" description="Helical" evidence="1">
    <location>
        <begin position="7"/>
        <end position="27"/>
    </location>
</feature>
<gene>
    <name evidence="3" type="ORF">H8693_04445</name>
</gene>
<keyword evidence="3" id="KW-0418">Kinase</keyword>
<dbReference type="CDD" id="cd16935">
    <property type="entry name" value="HATPase_AgrC-ComD-like"/>
    <property type="match status" value="1"/>
</dbReference>